<reference evidence="1 2" key="1">
    <citation type="submission" date="2016-10" db="EMBL/GenBank/DDBJ databases">
        <authorList>
            <person name="Varghese N."/>
            <person name="Submissions S."/>
        </authorList>
    </citation>
    <scope>NUCLEOTIDE SEQUENCE [LARGE SCALE GENOMIC DNA]</scope>
    <source>
        <strain evidence="1 2">DSM 17584</strain>
    </source>
</reference>
<accession>A0ABY0SZ57</accession>
<gene>
    <name evidence="1" type="ORF">SAMN04488512_1398</name>
</gene>
<comment type="caution">
    <text evidence="1">The sequence shown here is derived from an EMBL/GenBank/DDBJ whole genome shotgun (WGS) entry which is preliminary data.</text>
</comment>
<organism evidence="1 2">
    <name type="scientific">Sulfitobacter litoralis</name>
    <dbReference type="NCBI Taxonomy" id="335975"/>
    <lineage>
        <taxon>Bacteria</taxon>
        <taxon>Pseudomonadati</taxon>
        <taxon>Pseudomonadota</taxon>
        <taxon>Alphaproteobacteria</taxon>
        <taxon>Rhodobacterales</taxon>
        <taxon>Roseobacteraceae</taxon>
        <taxon>Sulfitobacter</taxon>
    </lineage>
</organism>
<name>A0ABY0SZ57_9RHOB</name>
<evidence type="ECO:0000313" key="1">
    <source>
        <dbReference type="EMBL" id="SDP76668.1"/>
    </source>
</evidence>
<dbReference type="EMBL" id="FNJD01000039">
    <property type="protein sequence ID" value="SDP76668.1"/>
    <property type="molecule type" value="Genomic_DNA"/>
</dbReference>
<keyword evidence="2" id="KW-1185">Reference proteome</keyword>
<dbReference type="Proteomes" id="UP000198646">
    <property type="component" value="Unassembled WGS sequence"/>
</dbReference>
<evidence type="ECO:0000313" key="2">
    <source>
        <dbReference type="Proteomes" id="UP000198646"/>
    </source>
</evidence>
<protein>
    <submittedName>
        <fullName evidence="1">Uncharacterized protein</fullName>
    </submittedName>
</protein>
<dbReference type="RefSeq" id="WP_141135382.1">
    <property type="nucleotide sequence ID" value="NZ_FNJD01000039.1"/>
</dbReference>
<sequence length="126" mass="14152">MADLSPELNVRLQRLIPKLSSEATGEVIATVEAIKRTLDKAGLDLHDLAARLSEVSRPVHQNDKSHIEHPGLLLMARWLLGNSFSRLTHKEIGFVQNVEKNLTKGRPLSPNQTNWLRDLYVAQKAN</sequence>
<proteinExistence type="predicted"/>